<dbReference type="Pfam" id="PF13181">
    <property type="entry name" value="TPR_8"/>
    <property type="match status" value="1"/>
</dbReference>
<dbReference type="SUPFAM" id="SSF48452">
    <property type="entry name" value="TPR-like"/>
    <property type="match status" value="1"/>
</dbReference>
<dbReference type="InterPro" id="IPR051476">
    <property type="entry name" value="Bac_ResReg_Asp_Phosphatase"/>
</dbReference>
<evidence type="ECO:0000256" key="5">
    <source>
        <dbReference type="ARBA" id="ARBA00038253"/>
    </source>
</evidence>
<comment type="caution">
    <text evidence="7">The sequence shown here is derived from an EMBL/GenBank/DDBJ whole genome shotgun (WGS) entry which is preliminary data.</text>
</comment>
<dbReference type="PROSITE" id="PS50005">
    <property type="entry name" value="TPR"/>
    <property type="match status" value="1"/>
</dbReference>
<reference evidence="7 8" key="1">
    <citation type="submission" date="2014-12" db="EMBL/GenBank/DDBJ databases">
        <title>Comparative genome analysis of Bacillus coagulans HM-08, Clostridium butyricum HM-68, Bacillus subtilis HM-66 and Bacillus licheniformis BL-09.</title>
        <authorList>
            <person name="Zhang H."/>
        </authorList>
    </citation>
    <scope>NUCLEOTIDE SEQUENCE [LARGE SCALE GENOMIC DNA]</scope>
    <source>
        <strain evidence="7 8">HM-66</strain>
    </source>
</reference>
<keyword evidence="2" id="KW-0963">Cytoplasm</keyword>
<proteinExistence type="inferred from homology"/>
<comment type="similarity">
    <text evidence="5">Belongs to the Rap family.</text>
</comment>
<evidence type="ECO:0000256" key="4">
    <source>
        <dbReference type="ARBA" id="ARBA00022803"/>
    </source>
</evidence>
<dbReference type="Pfam" id="PF13424">
    <property type="entry name" value="TPR_12"/>
    <property type="match status" value="1"/>
</dbReference>
<evidence type="ECO:0000256" key="2">
    <source>
        <dbReference type="ARBA" id="ARBA00022490"/>
    </source>
</evidence>
<evidence type="ECO:0000256" key="1">
    <source>
        <dbReference type="ARBA" id="ARBA00004496"/>
    </source>
</evidence>
<dbReference type="GO" id="GO:0005737">
    <property type="term" value="C:cytoplasm"/>
    <property type="evidence" value="ECO:0007669"/>
    <property type="project" value="UniProtKB-SubCell"/>
</dbReference>
<gene>
    <name evidence="7" type="ORF">SC09_Contig24orf00868</name>
</gene>
<dbReference type="InterPro" id="IPR011990">
    <property type="entry name" value="TPR-like_helical_dom_sf"/>
</dbReference>
<keyword evidence="3" id="KW-0677">Repeat</keyword>
<dbReference type="Gene3D" id="1.25.40.10">
    <property type="entry name" value="Tetratricopeptide repeat domain"/>
    <property type="match status" value="1"/>
</dbReference>
<dbReference type="STRING" id="483913.AN935_12900"/>
<name>A0A0D1L019_BACIU</name>
<comment type="subcellular location">
    <subcellularLocation>
        <location evidence="1">Cytoplasm</location>
    </subcellularLocation>
</comment>
<dbReference type="PANTHER" id="PTHR46630">
    <property type="entry name" value="TETRATRICOPEPTIDE REPEAT PROTEIN 29"/>
    <property type="match status" value="1"/>
</dbReference>
<dbReference type="Proteomes" id="UP000032247">
    <property type="component" value="Unassembled WGS sequence"/>
</dbReference>
<evidence type="ECO:0000256" key="6">
    <source>
        <dbReference type="PROSITE-ProRule" id="PRU00339"/>
    </source>
</evidence>
<dbReference type="PANTHER" id="PTHR46630:SF1">
    <property type="entry name" value="TETRATRICOPEPTIDE REPEAT PROTEIN 29"/>
    <property type="match status" value="1"/>
</dbReference>
<feature type="repeat" description="TPR" evidence="6">
    <location>
        <begin position="219"/>
        <end position="252"/>
    </location>
</feature>
<accession>A0A0D1L019</accession>
<dbReference type="SMART" id="SM00028">
    <property type="entry name" value="TPR"/>
    <property type="match status" value="3"/>
</dbReference>
<dbReference type="AlphaFoldDB" id="A0A0D1L019"/>
<keyword evidence="4 6" id="KW-0802">TPR repeat</keyword>
<evidence type="ECO:0000313" key="7">
    <source>
        <dbReference type="EMBL" id="KIU11767.1"/>
    </source>
</evidence>
<dbReference type="InterPro" id="IPR019734">
    <property type="entry name" value="TPR_rpt"/>
</dbReference>
<dbReference type="PATRIC" id="fig|1423.173.peg.2424"/>
<organism evidence="7 8">
    <name type="scientific">Bacillus subtilis</name>
    <dbReference type="NCBI Taxonomy" id="1423"/>
    <lineage>
        <taxon>Bacteria</taxon>
        <taxon>Bacillati</taxon>
        <taxon>Bacillota</taxon>
        <taxon>Bacilli</taxon>
        <taxon>Bacillales</taxon>
        <taxon>Bacillaceae</taxon>
        <taxon>Bacillus</taxon>
    </lineage>
</organism>
<evidence type="ECO:0000313" key="8">
    <source>
        <dbReference type="Proteomes" id="UP000032247"/>
    </source>
</evidence>
<dbReference type="EMBL" id="JXBC01000003">
    <property type="protein sequence ID" value="KIU11767.1"/>
    <property type="molecule type" value="Genomic_DNA"/>
</dbReference>
<dbReference type="Pfam" id="PF18801">
    <property type="entry name" value="RapH_N"/>
    <property type="match status" value="1"/>
</dbReference>
<evidence type="ECO:0000256" key="3">
    <source>
        <dbReference type="ARBA" id="ARBA00022737"/>
    </source>
</evidence>
<protein>
    <submittedName>
        <fullName evidence="7">Response regulator aspartate phosphatase B</fullName>
    </submittedName>
</protein>
<sequence length="375" mass="44110">MNPVLSSSEVGVKINEWYKMIRQFSVPDAEILKAEVEQEIQRMEEDEYLLIYFSLMKFRHQLMLDYLEPVTTRIRPTIEELLEKIETSNKGISGLLSYYSLFFRGMYEFDKKQYMKAIYYYREAEKQLIHVPDEIERAEFHFKLAEAYYGMKQSHVSMHHVKQALDIYNQYELYKVRKVQCMFVISGNYIDFKRYEKSQPHLEKALELSKELNNKRLISSALYNLGTNFADSGDYEQAEVFLKQAVEITEKEKLTNLPHSLFSYAKILFKQGKMNEAIQVSKKGLSAALYQGDELFAKLQGYLKALYVDAVDQQGVNKTIEYLEKNKNYSYIEDIACETAAAYASSKEFETSYVYHQKMVETQTQIQRGECLYDF</sequence>